<dbReference type="GO" id="GO:0046872">
    <property type="term" value="F:metal ion binding"/>
    <property type="evidence" value="ECO:0007669"/>
    <property type="project" value="UniProtKB-KW"/>
</dbReference>
<dbReference type="CDD" id="cd04164">
    <property type="entry name" value="trmE"/>
    <property type="match status" value="1"/>
</dbReference>
<feature type="binding site" evidence="6">
    <location>
        <begin position="271"/>
        <end position="274"/>
    </location>
    <ligand>
        <name>GTP</name>
        <dbReference type="ChEBI" id="CHEBI:37565"/>
    </ligand>
</feature>
<comment type="caution">
    <text evidence="6">Lacks conserved residue(s) required for the propagation of feature annotation.</text>
</comment>
<evidence type="ECO:0000256" key="2">
    <source>
        <dbReference type="ARBA" id="ARBA00022694"/>
    </source>
</evidence>
<evidence type="ECO:0000256" key="4">
    <source>
        <dbReference type="ARBA" id="ARBA00022958"/>
    </source>
</evidence>
<evidence type="ECO:0000256" key="6">
    <source>
        <dbReference type="HAMAP-Rule" id="MF_00379"/>
    </source>
</evidence>
<protein>
    <recommendedName>
        <fullName evidence="6">tRNA modification GTPase MnmE</fullName>
        <ecNumber evidence="6">3.6.-.-</ecNumber>
    </recommendedName>
</protein>
<dbReference type="SUPFAM" id="SSF103025">
    <property type="entry name" value="Folate-binding domain"/>
    <property type="match status" value="1"/>
</dbReference>
<evidence type="ECO:0000259" key="8">
    <source>
        <dbReference type="PROSITE" id="PS51709"/>
    </source>
</evidence>
<dbReference type="Gene3D" id="3.30.1360.120">
    <property type="entry name" value="Probable tRNA modification gtpase trme, domain 1"/>
    <property type="match status" value="1"/>
</dbReference>
<sequence length="439" mass="46440">MSTIAAISTPVGAGGIGILRVSGEDALAVADAIFICGGKSPRALAETPLVMRFGTFRAADFRDRGYAVYFPAAKAYTGEDTVEFYLHGGVRIMRGALDAALQAGAKMAERGEFTRRAYLAGRMSLADAEGVADMINAESAAALRAAYRLMDGSLSRKINSLCDELGDVITGLEAVLDYPEETEDEVLPPLRGQIEDALARVDALLATARTGNMAKHGVTAVLAGRPNAGKSSLMNALLGTDRAIVTDVAGTTRDTLEGSVECDGVKINLIDTAGIRESDDAVESEGVRRALAAAKSADVVIHVVDTTDMRAEAPDFGNVRVFTVRNKCDLTSYMCPRMYGCFAVSAKDGTGVDGLRHAIAALYTEGKTADGEVITSERHKDALYRAKRALESAVKSLDGTVDCTLVDLREAYDALGEITGRTATEDVVNNIFAKFCVGK</sequence>
<dbReference type="GO" id="GO:0002098">
    <property type="term" value="P:tRNA wobble uridine modification"/>
    <property type="evidence" value="ECO:0007669"/>
    <property type="project" value="TreeGrafter"/>
</dbReference>
<keyword evidence="2 6" id="KW-0819">tRNA processing</keyword>
<evidence type="ECO:0000256" key="1">
    <source>
        <dbReference type="ARBA" id="ARBA00011043"/>
    </source>
</evidence>
<feature type="domain" description="TrmE-type G" evidence="8">
    <location>
        <begin position="217"/>
        <end position="364"/>
    </location>
</feature>
<reference evidence="9" key="2">
    <citation type="journal article" date="2021" name="PeerJ">
        <title>Extensive microbial diversity within the chicken gut microbiome revealed by metagenomics and culture.</title>
        <authorList>
            <person name="Gilroy R."/>
            <person name="Ravi A."/>
            <person name="Getino M."/>
            <person name="Pursley I."/>
            <person name="Horton D.L."/>
            <person name="Alikhan N.F."/>
            <person name="Baker D."/>
            <person name="Gharbi K."/>
            <person name="Hall N."/>
            <person name="Watson M."/>
            <person name="Adriaenssens E.M."/>
            <person name="Foster-Nyarko E."/>
            <person name="Jarju S."/>
            <person name="Secka A."/>
            <person name="Antonio M."/>
            <person name="Oren A."/>
            <person name="Chaudhuri R.R."/>
            <person name="La Ragione R."/>
            <person name="Hildebrand F."/>
            <person name="Pallen M.J."/>
        </authorList>
    </citation>
    <scope>NUCLEOTIDE SEQUENCE</scope>
    <source>
        <strain evidence="9">1063</strain>
    </source>
</reference>
<dbReference type="InterPro" id="IPR027417">
    <property type="entry name" value="P-loop_NTPase"/>
</dbReference>
<keyword evidence="6" id="KW-0963">Cytoplasm</keyword>
<keyword evidence="5 6" id="KW-0342">GTP-binding</keyword>
<evidence type="ECO:0000256" key="5">
    <source>
        <dbReference type="ARBA" id="ARBA00023134"/>
    </source>
</evidence>
<organism evidence="9 10">
    <name type="scientific">Candidatus Limadaptatus stercorigallinarum</name>
    <dbReference type="NCBI Taxonomy" id="2840845"/>
    <lineage>
        <taxon>Bacteria</taxon>
        <taxon>Bacillati</taxon>
        <taxon>Bacillota</taxon>
        <taxon>Clostridia</taxon>
        <taxon>Eubacteriales</taxon>
        <taxon>Candidatus Limadaptatus</taxon>
    </lineage>
</organism>
<reference evidence="9" key="1">
    <citation type="submission" date="2020-10" db="EMBL/GenBank/DDBJ databases">
        <authorList>
            <person name="Gilroy R."/>
        </authorList>
    </citation>
    <scope>NUCLEOTIDE SEQUENCE</scope>
    <source>
        <strain evidence="9">1063</strain>
    </source>
</reference>
<keyword evidence="4 6" id="KW-0630">Potassium</keyword>
<evidence type="ECO:0000313" key="9">
    <source>
        <dbReference type="EMBL" id="HIU20886.1"/>
    </source>
</evidence>
<comment type="subunit">
    <text evidence="6">Homodimer. Heterotetramer of two MnmE and two MnmG subunits.</text>
</comment>
<dbReference type="HAMAP" id="MF_00379">
    <property type="entry name" value="GTPase_MnmE"/>
    <property type="match status" value="1"/>
</dbReference>
<evidence type="ECO:0000313" key="10">
    <source>
        <dbReference type="Proteomes" id="UP000824088"/>
    </source>
</evidence>
<feature type="binding site" evidence="6">
    <location>
        <position position="122"/>
    </location>
    <ligand>
        <name>(6S)-5-formyl-5,6,7,8-tetrahydrofolate</name>
        <dbReference type="ChEBI" id="CHEBI:57457"/>
    </ligand>
</feature>
<dbReference type="AlphaFoldDB" id="A0A9D1L1U0"/>
<dbReference type="InterPro" id="IPR005225">
    <property type="entry name" value="Small_GTP-bd"/>
</dbReference>
<feature type="binding site" evidence="6">
    <location>
        <begin position="246"/>
        <end position="252"/>
    </location>
    <ligand>
        <name>GTP</name>
        <dbReference type="ChEBI" id="CHEBI:37565"/>
    </ligand>
</feature>
<dbReference type="InterPro" id="IPR031168">
    <property type="entry name" value="G_TrmE"/>
</dbReference>
<feature type="binding site" evidence="6">
    <location>
        <begin position="227"/>
        <end position="232"/>
    </location>
    <ligand>
        <name>GTP</name>
        <dbReference type="ChEBI" id="CHEBI:37565"/>
    </ligand>
</feature>
<dbReference type="Pfam" id="PF12631">
    <property type="entry name" value="MnmE_helical"/>
    <property type="match status" value="1"/>
</dbReference>
<dbReference type="SUPFAM" id="SSF52540">
    <property type="entry name" value="P-loop containing nucleoside triphosphate hydrolases"/>
    <property type="match status" value="1"/>
</dbReference>
<comment type="caution">
    <text evidence="9">The sequence shown here is derived from an EMBL/GenBank/DDBJ whole genome shotgun (WGS) entry which is preliminary data.</text>
</comment>
<keyword evidence="6" id="KW-0460">Magnesium</keyword>
<dbReference type="PANTHER" id="PTHR42714">
    <property type="entry name" value="TRNA MODIFICATION GTPASE GTPBP3"/>
    <property type="match status" value="1"/>
</dbReference>
<gene>
    <name evidence="6 9" type="primary">mnmE</name>
    <name evidence="6" type="synonym">trmE</name>
    <name evidence="9" type="ORF">IAD51_01400</name>
</gene>
<feature type="binding site" evidence="6">
    <location>
        <position position="252"/>
    </location>
    <ligand>
        <name>Mg(2+)</name>
        <dbReference type="ChEBI" id="CHEBI:18420"/>
    </ligand>
</feature>
<dbReference type="PRINTS" id="PR00326">
    <property type="entry name" value="GTP1OBG"/>
</dbReference>
<dbReference type="GO" id="GO:0005829">
    <property type="term" value="C:cytosol"/>
    <property type="evidence" value="ECO:0007669"/>
    <property type="project" value="TreeGrafter"/>
</dbReference>
<dbReference type="CDD" id="cd14858">
    <property type="entry name" value="TrmE_N"/>
    <property type="match status" value="1"/>
</dbReference>
<dbReference type="Pfam" id="PF01926">
    <property type="entry name" value="MMR_HSR1"/>
    <property type="match status" value="1"/>
</dbReference>
<dbReference type="Gene3D" id="1.20.120.430">
    <property type="entry name" value="tRNA modification GTPase MnmE domain 2"/>
    <property type="match status" value="1"/>
</dbReference>
<dbReference type="NCBIfam" id="TIGR00231">
    <property type="entry name" value="small_GTP"/>
    <property type="match status" value="1"/>
</dbReference>
<feature type="binding site" evidence="6">
    <location>
        <position position="248"/>
    </location>
    <ligand>
        <name>K(+)</name>
        <dbReference type="ChEBI" id="CHEBI:29103"/>
    </ligand>
</feature>
<dbReference type="InterPro" id="IPR006073">
    <property type="entry name" value="GTP-bd"/>
</dbReference>
<comment type="subcellular location">
    <subcellularLocation>
        <location evidence="6">Cytoplasm</location>
    </subcellularLocation>
</comment>
<dbReference type="PANTHER" id="PTHR42714:SF2">
    <property type="entry name" value="TRNA MODIFICATION GTPASE GTPBP3, MITOCHONDRIAL"/>
    <property type="match status" value="1"/>
</dbReference>
<dbReference type="EC" id="3.6.-.-" evidence="6"/>
<evidence type="ECO:0000256" key="3">
    <source>
        <dbReference type="ARBA" id="ARBA00022741"/>
    </source>
</evidence>
<dbReference type="Proteomes" id="UP000824088">
    <property type="component" value="Unassembled WGS sequence"/>
</dbReference>
<accession>A0A9D1L1U0</accession>
<dbReference type="Pfam" id="PF10396">
    <property type="entry name" value="TrmE_N"/>
    <property type="match status" value="1"/>
</dbReference>
<dbReference type="GO" id="GO:0030488">
    <property type="term" value="P:tRNA methylation"/>
    <property type="evidence" value="ECO:0007669"/>
    <property type="project" value="TreeGrafter"/>
</dbReference>
<comment type="function">
    <text evidence="6">Exhibits a very high intrinsic GTPase hydrolysis rate. Involved in the addition of a carboxymethylaminomethyl (cmnm) group at the wobble position (U34) of certain tRNAs, forming tRNA-cmnm(5)s(2)U34.</text>
</comment>
<feature type="binding site" evidence="6">
    <location>
        <position position="83"/>
    </location>
    <ligand>
        <name>(6S)-5-formyl-5,6,7,8-tetrahydrofolate</name>
        <dbReference type="ChEBI" id="CHEBI:57457"/>
    </ligand>
</feature>
<feature type="binding site" evidence="6">
    <location>
        <position position="20"/>
    </location>
    <ligand>
        <name>(6S)-5-formyl-5,6,7,8-tetrahydrofolate</name>
        <dbReference type="ChEBI" id="CHEBI:57457"/>
    </ligand>
</feature>
<dbReference type="InterPro" id="IPR027368">
    <property type="entry name" value="MnmE_dom2"/>
</dbReference>
<keyword evidence="3 6" id="KW-0547">Nucleotide-binding</keyword>
<dbReference type="GO" id="GO:0003924">
    <property type="term" value="F:GTPase activity"/>
    <property type="evidence" value="ECO:0007669"/>
    <property type="project" value="UniProtKB-UniRule"/>
</dbReference>
<dbReference type="GO" id="GO:0005525">
    <property type="term" value="F:GTP binding"/>
    <property type="evidence" value="ECO:0007669"/>
    <property type="project" value="UniProtKB-UniRule"/>
</dbReference>
<feature type="binding site" evidence="6">
    <location>
        <position position="227"/>
    </location>
    <ligand>
        <name>K(+)</name>
        <dbReference type="ChEBI" id="CHEBI:29103"/>
    </ligand>
</feature>
<dbReference type="InterPro" id="IPR025867">
    <property type="entry name" value="MnmE_helical"/>
</dbReference>
<evidence type="ECO:0000256" key="7">
    <source>
        <dbReference type="RuleBase" id="RU003313"/>
    </source>
</evidence>
<dbReference type="Gene3D" id="3.40.50.300">
    <property type="entry name" value="P-loop containing nucleotide triphosphate hydrolases"/>
    <property type="match status" value="1"/>
</dbReference>
<feature type="binding site" evidence="6">
    <location>
        <position position="251"/>
    </location>
    <ligand>
        <name>K(+)</name>
        <dbReference type="ChEBI" id="CHEBI:29103"/>
    </ligand>
</feature>
<comment type="cofactor">
    <cofactor evidence="6">
        <name>K(+)</name>
        <dbReference type="ChEBI" id="CHEBI:29103"/>
    </cofactor>
    <text evidence="6">Binds 1 potassium ion per subunit.</text>
</comment>
<keyword evidence="6" id="KW-0378">Hydrolase</keyword>
<dbReference type="PROSITE" id="PS51709">
    <property type="entry name" value="G_TRME"/>
    <property type="match status" value="1"/>
</dbReference>
<dbReference type="NCBIfam" id="TIGR00450">
    <property type="entry name" value="mnmE_trmE_thdF"/>
    <property type="match status" value="1"/>
</dbReference>
<feature type="binding site" evidence="6">
    <location>
        <position position="246"/>
    </location>
    <ligand>
        <name>K(+)</name>
        <dbReference type="ChEBI" id="CHEBI:29103"/>
    </ligand>
</feature>
<feature type="binding site" evidence="6">
    <location>
        <position position="231"/>
    </location>
    <ligand>
        <name>Mg(2+)</name>
        <dbReference type="ChEBI" id="CHEBI:18420"/>
    </ligand>
</feature>
<keyword evidence="6" id="KW-0479">Metal-binding</keyword>
<dbReference type="InterPro" id="IPR018948">
    <property type="entry name" value="GTP-bd_TrmE_N"/>
</dbReference>
<proteinExistence type="inferred from homology"/>
<feature type="binding site" evidence="6">
    <location>
        <position position="439"/>
    </location>
    <ligand>
        <name>(6S)-5-formyl-5,6,7,8-tetrahydrofolate</name>
        <dbReference type="ChEBI" id="CHEBI:57457"/>
    </ligand>
</feature>
<dbReference type="EMBL" id="DVMN01000026">
    <property type="protein sequence ID" value="HIU20886.1"/>
    <property type="molecule type" value="Genomic_DNA"/>
</dbReference>
<name>A0A9D1L1U0_9FIRM</name>
<dbReference type="InterPro" id="IPR004520">
    <property type="entry name" value="GTPase_MnmE"/>
</dbReference>
<dbReference type="InterPro" id="IPR027266">
    <property type="entry name" value="TrmE/GcvT-like"/>
</dbReference>
<comment type="similarity">
    <text evidence="1 6 7">Belongs to the TRAFAC class TrmE-Era-EngA-EngB-Septin-like GTPase superfamily. TrmE GTPase family.</text>
</comment>